<comment type="caution">
    <text evidence="1">The sequence shown here is derived from an EMBL/GenBank/DDBJ whole genome shotgun (WGS) entry which is preliminary data.</text>
</comment>
<feature type="non-terminal residue" evidence="1">
    <location>
        <position position="73"/>
    </location>
</feature>
<sequence length="73" mass="8548">FDFNRYKKFIDEAPNIQNLVTKVVLIFGITGACRREELNFGSMLHIKLPYTKTNCSRSFTIEGEFKTRKCIVR</sequence>
<reference evidence="1 2" key="1">
    <citation type="submission" date="2019-08" db="EMBL/GenBank/DDBJ databases">
        <title>Whole genome of Aphis craccivora.</title>
        <authorList>
            <person name="Voronova N.V."/>
            <person name="Shulinski R.S."/>
            <person name="Bandarenka Y.V."/>
            <person name="Zhorov D.G."/>
            <person name="Warner D."/>
        </authorList>
    </citation>
    <scope>NUCLEOTIDE SEQUENCE [LARGE SCALE GENOMIC DNA]</scope>
    <source>
        <strain evidence="1">180601</strain>
        <tissue evidence="1">Whole Body</tissue>
    </source>
</reference>
<keyword evidence="2" id="KW-1185">Reference proteome</keyword>
<dbReference type="AlphaFoldDB" id="A0A6G0YA39"/>
<organism evidence="1 2">
    <name type="scientific">Aphis craccivora</name>
    <name type="common">Cowpea aphid</name>
    <dbReference type="NCBI Taxonomy" id="307492"/>
    <lineage>
        <taxon>Eukaryota</taxon>
        <taxon>Metazoa</taxon>
        <taxon>Ecdysozoa</taxon>
        <taxon>Arthropoda</taxon>
        <taxon>Hexapoda</taxon>
        <taxon>Insecta</taxon>
        <taxon>Pterygota</taxon>
        <taxon>Neoptera</taxon>
        <taxon>Paraneoptera</taxon>
        <taxon>Hemiptera</taxon>
        <taxon>Sternorrhyncha</taxon>
        <taxon>Aphidomorpha</taxon>
        <taxon>Aphidoidea</taxon>
        <taxon>Aphididae</taxon>
        <taxon>Aphidini</taxon>
        <taxon>Aphis</taxon>
        <taxon>Aphis</taxon>
    </lineage>
</organism>
<feature type="non-terminal residue" evidence="1">
    <location>
        <position position="1"/>
    </location>
</feature>
<evidence type="ECO:0000313" key="1">
    <source>
        <dbReference type="EMBL" id="KAF0752060.1"/>
    </source>
</evidence>
<dbReference type="OrthoDB" id="6782577at2759"/>
<name>A0A6G0YA39_APHCR</name>
<proteinExistence type="predicted"/>
<dbReference type="EMBL" id="VUJU01005174">
    <property type="protein sequence ID" value="KAF0752060.1"/>
    <property type="molecule type" value="Genomic_DNA"/>
</dbReference>
<protein>
    <submittedName>
        <fullName evidence="1">Phage integrase domain-containing protein</fullName>
    </submittedName>
</protein>
<accession>A0A6G0YA39</accession>
<dbReference type="Proteomes" id="UP000478052">
    <property type="component" value="Unassembled WGS sequence"/>
</dbReference>
<evidence type="ECO:0000313" key="2">
    <source>
        <dbReference type="Proteomes" id="UP000478052"/>
    </source>
</evidence>
<gene>
    <name evidence="1" type="ORF">FWK35_00019733</name>
</gene>